<evidence type="ECO:0000313" key="6">
    <source>
        <dbReference type="EMBL" id="ANH22686.1"/>
    </source>
</evidence>
<feature type="non-terminal residue" evidence="6">
    <location>
        <position position="304"/>
    </location>
</feature>
<feature type="domain" description="Fungal lipase-type" evidence="5">
    <location>
        <begin position="78"/>
        <end position="214"/>
    </location>
</feature>
<evidence type="ECO:0000256" key="4">
    <source>
        <dbReference type="SAM" id="SignalP"/>
    </source>
</evidence>
<dbReference type="Pfam" id="PF01764">
    <property type="entry name" value="Lipase_3"/>
    <property type="match status" value="1"/>
</dbReference>
<dbReference type="InterPro" id="IPR051218">
    <property type="entry name" value="Sec_MonoDiacylglyc_Lipase"/>
</dbReference>
<sequence length="304" mass="32631">MRASWTLATLLPLSVFAQQSVSSNVYDKIVRYTSFCAAAYADDCATPPFNSTIVKTFDDKATDTQATLFRDDSAKEVIIAFRGTSTPRDLDSDISFVLVPLSLAGAKCSDCKVHQGFQSAYSSIASQVSSAIQSELSSNSSSRLIVTGHSLGGAIAALATASLAGQGIKVAETYTFGEPRNGDSQWAKYVSQQVPDSDYYRVTHFNDGVPQIPPPLLGYTHHGDEYWMSKEKGNSVGTTVKCGSDSKHVVQSFPRCGEDTDRTGPDWTAFDWNEGSKGGGGGQVAERHGTVAAYVAPYYRAEPD</sequence>
<name>A0A173G923_9HYPO</name>
<accession>A0A173G923</accession>
<dbReference type="InterPro" id="IPR029058">
    <property type="entry name" value="AB_hydrolase_fold"/>
</dbReference>
<proteinExistence type="inferred from homology"/>
<keyword evidence="4" id="KW-0732">Signal</keyword>
<evidence type="ECO:0000259" key="5">
    <source>
        <dbReference type="Pfam" id="PF01764"/>
    </source>
</evidence>
<organism evidence="6">
    <name type="scientific">Hypocrella siamensis</name>
    <dbReference type="NCBI Taxonomy" id="696354"/>
    <lineage>
        <taxon>Eukaryota</taxon>
        <taxon>Fungi</taxon>
        <taxon>Dikarya</taxon>
        <taxon>Ascomycota</taxon>
        <taxon>Pezizomycotina</taxon>
        <taxon>Sordariomycetes</taxon>
        <taxon>Hypocreomycetidae</taxon>
        <taxon>Hypocreales</taxon>
        <taxon>Clavicipitaceae</taxon>
        <taxon>Hypocrella</taxon>
    </lineage>
</organism>
<comment type="catalytic activity">
    <reaction evidence="2">
        <text>a diacylglycerol + H2O = a monoacylglycerol + a fatty acid + H(+)</text>
        <dbReference type="Rhea" id="RHEA:32731"/>
        <dbReference type="ChEBI" id="CHEBI:15377"/>
        <dbReference type="ChEBI" id="CHEBI:15378"/>
        <dbReference type="ChEBI" id="CHEBI:17408"/>
        <dbReference type="ChEBI" id="CHEBI:18035"/>
        <dbReference type="ChEBI" id="CHEBI:28868"/>
    </reaction>
</comment>
<feature type="chain" id="PRO_5008006393" description="Fungal lipase-type domain-containing protein" evidence="4">
    <location>
        <begin position="18"/>
        <end position="304"/>
    </location>
</feature>
<evidence type="ECO:0000256" key="2">
    <source>
        <dbReference type="ARBA" id="ARBA00047591"/>
    </source>
</evidence>
<dbReference type="PANTHER" id="PTHR45856">
    <property type="entry name" value="ALPHA/BETA-HYDROLASES SUPERFAMILY PROTEIN"/>
    <property type="match status" value="1"/>
</dbReference>
<dbReference type="CDD" id="cd00519">
    <property type="entry name" value="Lipase_3"/>
    <property type="match status" value="1"/>
</dbReference>
<reference evidence="6" key="1">
    <citation type="journal article" date="2016" name="BMC Genomics">
        <title>Genome sequence and comparative analysis of clavicipitaceous insect-pathogenic fungus Aschersonia badia with Metarhizium spp.</title>
        <authorList>
            <person name="Agrawal Y."/>
            <person name="Narwani T."/>
            <person name="Subramanian S."/>
        </authorList>
    </citation>
    <scope>NUCLEOTIDE SEQUENCE</scope>
    <source>
        <strain evidence="6">MTCC 10142</strain>
    </source>
</reference>
<comment type="similarity">
    <text evidence="1">Belongs to the AB hydrolase superfamily. Lipase family. Class 3 subfamily.</text>
</comment>
<comment type="catalytic activity">
    <reaction evidence="3">
        <text>a monoacylglycerol + H2O = glycerol + a fatty acid + H(+)</text>
        <dbReference type="Rhea" id="RHEA:15245"/>
        <dbReference type="ChEBI" id="CHEBI:15377"/>
        <dbReference type="ChEBI" id="CHEBI:15378"/>
        <dbReference type="ChEBI" id="CHEBI:17408"/>
        <dbReference type="ChEBI" id="CHEBI:17754"/>
        <dbReference type="ChEBI" id="CHEBI:28868"/>
    </reaction>
</comment>
<feature type="signal peptide" evidence="4">
    <location>
        <begin position="1"/>
        <end position="17"/>
    </location>
</feature>
<dbReference type="SUPFAM" id="SSF53474">
    <property type="entry name" value="alpha/beta-Hydrolases"/>
    <property type="match status" value="1"/>
</dbReference>
<evidence type="ECO:0000256" key="3">
    <source>
        <dbReference type="ARBA" id="ARBA00048461"/>
    </source>
</evidence>
<dbReference type="GO" id="GO:0006629">
    <property type="term" value="P:lipid metabolic process"/>
    <property type="evidence" value="ECO:0007669"/>
    <property type="project" value="InterPro"/>
</dbReference>
<dbReference type="InterPro" id="IPR002921">
    <property type="entry name" value="Fungal_lipase-type"/>
</dbReference>
<dbReference type="PANTHER" id="PTHR45856:SF11">
    <property type="entry name" value="FUNGAL LIPASE-LIKE DOMAIN-CONTAINING PROTEIN"/>
    <property type="match status" value="1"/>
</dbReference>
<protein>
    <recommendedName>
        <fullName evidence="5">Fungal lipase-type domain-containing protein</fullName>
    </recommendedName>
</protein>
<dbReference type="Gene3D" id="3.40.50.1820">
    <property type="entry name" value="alpha/beta hydrolase"/>
    <property type="match status" value="1"/>
</dbReference>
<dbReference type="AlphaFoldDB" id="A0A173G923"/>
<dbReference type="EMBL" id="KU202449">
    <property type="protein sequence ID" value="ANH22686.1"/>
    <property type="molecule type" value="Genomic_DNA"/>
</dbReference>
<evidence type="ECO:0000256" key="1">
    <source>
        <dbReference type="ARBA" id="ARBA00043996"/>
    </source>
</evidence>